<dbReference type="PATRIC" id="fig|1666911.3.peg.1717"/>
<evidence type="ECO:0000313" key="5">
    <source>
        <dbReference type="Proteomes" id="UP000050465"/>
    </source>
</evidence>
<dbReference type="Gene3D" id="1.10.10.10">
    <property type="entry name" value="Winged helix-like DNA-binding domain superfamily/Winged helix DNA-binding domain"/>
    <property type="match status" value="1"/>
</dbReference>
<gene>
    <name evidence="4" type="primary">dprA</name>
    <name evidence="4" type="ORF">HLUCCA11_02405</name>
</gene>
<organism evidence="4 5">
    <name type="scientific">Phormidesmis priestleyi Ana</name>
    <dbReference type="NCBI Taxonomy" id="1666911"/>
    <lineage>
        <taxon>Bacteria</taxon>
        <taxon>Bacillati</taxon>
        <taxon>Cyanobacteriota</taxon>
        <taxon>Cyanophyceae</taxon>
        <taxon>Leptolyngbyales</taxon>
        <taxon>Leptolyngbyaceae</taxon>
        <taxon>Phormidesmis</taxon>
    </lineage>
</organism>
<dbReference type="PANTHER" id="PTHR43022:SF1">
    <property type="entry name" value="PROTEIN SMF"/>
    <property type="match status" value="1"/>
</dbReference>
<name>A0A0P8BTD7_9CYAN</name>
<accession>A0A0P8BTD7</accession>
<comment type="caution">
    <text evidence="4">The sequence shown here is derived from an EMBL/GenBank/DDBJ whole genome shotgun (WGS) entry which is preliminary data.</text>
</comment>
<dbReference type="PANTHER" id="PTHR43022">
    <property type="entry name" value="PROTEIN SMF"/>
    <property type="match status" value="1"/>
</dbReference>
<dbReference type="InterPro" id="IPR010994">
    <property type="entry name" value="RuvA_2-like"/>
</dbReference>
<evidence type="ECO:0000259" key="2">
    <source>
        <dbReference type="Pfam" id="PF02481"/>
    </source>
</evidence>
<reference evidence="4 5" key="1">
    <citation type="submission" date="2015-09" db="EMBL/GenBank/DDBJ databases">
        <title>Identification and resolution of microdiversity through metagenomic sequencing of parallel consortia.</title>
        <authorList>
            <person name="Nelson W.C."/>
            <person name="Romine M.F."/>
            <person name="Lindemann S.R."/>
        </authorList>
    </citation>
    <scope>NUCLEOTIDE SEQUENCE [LARGE SCALE GENOMIC DNA]</scope>
    <source>
        <strain evidence="4">Ana</strain>
    </source>
</reference>
<dbReference type="GO" id="GO:0009294">
    <property type="term" value="P:DNA-mediated transformation"/>
    <property type="evidence" value="ECO:0007669"/>
    <property type="project" value="InterPro"/>
</dbReference>
<feature type="domain" description="Smf/DprA SLOG" evidence="2">
    <location>
        <begin position="85"/>
        <end position="296"/>
    </location>
</feature>
<proteinExistence type="inferred from homology"/>
<dbReference type="NCBIfam" id="TIGR00732">
    <property type="entry name" value="dprA"/>
    <property type="match status" value="1"/>
</dbReference>
<dbReference type="SUPFAM" id="SSF102405">
    <property type="entry name" value="MCP/YpsA-like"/>
    <property type="match status" value="1"/>
</dbReference>
<dbReference type="InterPro" id="IPR036388">
    <property type="entry name" value="WH-like_DNA-bd_sf"/>
</dbReference>
<dbReference type="SUPFAM" id="SSF47781">
    <property type="entry name" value="RuvA domain 2-like"/>
    <property type="match status" value="1"/>
</dbReference>
<evidence type="ECO:0000259" key="3">
    <source>
        <dbReference type="Pfam" id="PF17782"/>
    </source>
</evidence>
<protein>
    <submittedName>
        <fullName evidence="4">DNA protecting protein DprA</fullName>
    </submittedName>
</protein>
<dbReference type="InterPro" id="IPR003488">
    <property type="entry name" value="DprA"/>
</dbReference>
<sequence>MKAKCLATERAYWLAWSSIKDVGPVTIKRLWERFGSLGKAWQATAGDLLSVDGIGLLTAERITVQRSKLNPAEMLVQHEKENQFFWTPADRDYPALLFAINDPPPVLYYRGSLRLNEMPNALTVGIVGTRRPSNYGRRWTQRLSSQLTRQGALIISGLAAGIDTVAHSSCLTQQGLTVAVLGTGVDVVYPHHNNDLHQQIATTGLLVSEYPDGTGPDKTHFPQRNRIIAGLSRAILVTEAPARSGSLITSRLANDYCRDVYALPCNLENKQGEGCLNLIAQGAQMILGESALIESLAAIPAVETVFPGQTAVVQTADQAADQAADQSADLADPDLLDLLAEKELPENNKADGILATQSAPELLLELPDLLQQVLRAVSIEPVMLDQIVQGSQLETGKVLGALVQLELLGLVTQLPGMRYQKG</sequence>
<dbReference type="Gene3D" id="3.40.50.450">
    <property type="match status" value="1"/>
</dbReference>
<dbReference type="InterPro" id="IPR041614">
    <property type="entry name" value="DprA_WH"/>
</dbReference>
<evidence type="ECO:0000313" key="4">
    <source>
        <dbReference type="EMBL" id="KPQ37307.1"/>
    </source>
</evidence>
<dbReference type="Proteomes" id="UP000050465">
    <property type="component" value="Unassembled WGS sequence"/>
</dbReference>
<dbReference type="EMBL" id="LJZR01000002">
    <property type="protein sequence ID" value="KPQ37307.1"/>
    <property type="molecule type" value="Genomic_DNA"/>
</dbReference>
<comment type="similarity">
    <text evidence="1">Belongs to the DprA/Smf family.</text>
</comment>
<evidence type="ECO:0000256" key="1">
    <source>
        <dbReference type="ARBA" id="ARBA00006525"/>
    </source>
</evidence>
<dbReference type="Pfam" id="PF02481">
    <property type="entry name" value="DNA_processg_A"/>
    <property type="match status" value="1"/>
</dbReference>
<dbReference type="STRING" id="1666911.HLUCCA11_02405"/>
<feature type="domain" description="DprA winged helix" evidence="3">
    <location>
        <begin position="358"/>
        <end position="417"/>
    </location>
</feature>
<dbReference type="AlphaFoldDB" id="A0A0P8BTD7"/>
<dbReference type="Pfam" id="PF17782">
    <property type="entry name" value="WHD_DprA"/>
    <property type="match status" value="1"/>
</dbReference>
<dbReference type="InterPro" id="IPR057666">
    <property type="entry name" value="DrpA_SLOG"/>
</dbReference>